<reference evidence="5" key="1">
    <citation type="submission" date="2013-08" db="EMBL/GenBank/DDBJ databases">
        <authorList>
            <person name="Mendez C."/>
            <person name="Richter M."/>
            <person name="Ferrer M."/>
            <person name="Sanchez J."/>
        </authorList>
    </citation>
    <scope>NUCLEOTIDE SEQUENCE</scope>
</reference>
<dbReference type="GO" id="GO:0003678">
    <property type="term" value="F:DNA helicase activity"/>
    <property type="evidence" value="ECO:0007669"/>
    <property type="project" value="TreeGrafter"/>
</dbReference>
<evidence type="ECO:0000256" key="1">
    <source>
        <dbReference type="ARBA" id="ARBA00022741"/>
    </source>
</evidence>
<dbReference type="GO" id="GO:0033677">
    <property type="term" value="F:DNA/RNA helicase activity"/>
    <property type="evidence" value="ECO:0007669"/>
    <property type="project" value="TreeGrafter"/>
</dbReference>
<gene>
    <name evidence="5" type="ORF">B1A_11134</name>
</gene>
<dbReference type="GO" id="GO:0003676">
    <property type="term" value="F:nucleic acid binding"/>
    <property type="evidence" value="ECO:0007669"/>
    <property type="project" value="InterPro"/>
</dbReference>
<dbReference type="InterPro" id="IPR014013">
    <property type="entry name" value="Helic_SF1/SF2_ATP-bd_DinG/Rad3"/>
</dbReference>
<dbReference type="SMART" id="SM00487">
    <property type="entry name" value="DEXDc"/>
    <property type="match status" value="1"/>
</dbReference>
<dbReference type="EMBL" id="AUZX01007948">
    <property type="protein sequence ID" value="EQD57652.1"/>
    <property type="molecule type" value="Genomic_DNA"/>
</dbReference>
<dbReference type="Gene3D" id="3.40.50.300">
    <property type="entry name" value="P-loop containing nucleotide triphosphate hydrolases"/>
    <property type="match status" value="1"/>
</dbReference>
<dbReference type="InterPro" id="IPR045028">
    <property type="entry name" value="DinG/Rad3-like"/>
</dbReference>
<feature type="domain" description="Helicase ATP-binding" evidence="4">
    <location>
        <begin position="14"/>
        <end position="295"/>
    </location>
</feature>
<dbReference type="InterPro" id="IPR011545">
    <property type="entry name" value="DEAD/DEAH_box_helicase_dom"/>
</dbReference>
<dbReference type="GO" id="GO:0006281">
    <property type="term" value="P:DNA repair"/>
    <property type="evidence" value="ECO:0007669"/>
    <property type="project" value="TreeGrafter"/>
</dbReference>
<feature type="non-terminal residue" evidence="5">
    <location>
        <position position="1"/>
    </location>
</feature>
<protein>
    <submittedName>
        <fullName evidence="5">ATP-dependent DNA helicase DinG</fullName>
    </submittedName>
</protein>
<evidence type="ECO:0000256" key="3">
    <source>
        <dbReference type="ARBA" id="ARBA00022840"/>
    </source>
</evidence>
<dbReference type="Pfam" id="PF00270">
    <property type="entry name" value="DEAD"/>
    <property type="match status" value="1"/>
</dbReference>
<dbReference type="PANTHER" id="PTHR11472:SF59">
    <property type="entry name" value="ATP-DEPENDENT DNA HELICASE DING"/>
    <property type="match status" value="1"/>
</dbReference>
<dbReference type="GO" id="GO:0005524">
    <property type="term" value="F:ATP binding"/>
    <property type="evidence" value="ECO:0007669"/>
    <property type="project" value="UniProtKB-KW"/>
</dbReference>
<name>T1AK01_9ZZZZ</name>
<dbReference type="GO" id="GO:0051539">
    <property type="term" value="F:4 iron, 4 sulfur cluster binding"/>
    <property type="evidence" value="ECO:0007669"/>
    <property type="project" value="TreeGrafter"/>
</dbReference>
<dbReference type="PROSITE" id="PS51193">
    <property type="entry name" value="HELICASE_ATP_BIND_2"/>
    <property type="match status" value="1"/>
</dbReference>
<dbReference type="GO" id="GO:0016787">
    <property type="term" value="F:hydrolase activity"/>
    <property type="evidence" value="ECO:0007669"/>
    <property type="project" value="UniProtKB-KW"/>
</dbReference>
<keyword evidence="5" id="KW-0347">Helicase</keyword>
<keyword evidence="3" id="KW-0067">ATP-binding</keyword>
<comment type="caution">
    <text evidence="5">The sequence shown here is derived from an EMBL/GenBank/DDBJ whole genome shotgun (WGS) entry which is preliminary data.</text>
</comment>
<dbReference type="PANTHER" id="PTHR11472">
    <property type="entry name" value="DNA REPAIR DEAD HELICASE RAD3/XP-D SUBFAMILY MEMBER"/>
    <property type="match status" value="1"/>
</dbReference>
<evidence type="ECO:0000256" key="2">
    <source>
        <dbReference type="ARBA" id="ARBA00022801"/>
    </source>
</evidence>
<proteinExistence type="predicted"/>
<dbReference type="InterPro" id="IPR014001">
    <property type="entry name" value="Helicase_ATP-bd"/>
</dbReference>
<keyword evidence="2" id="KW-0378">Hydrolase</keyword>
<dbReference type="InterPro" id="IPR027417">
    <property type="entry name" value="P-loop_NTPase"/>
</dbReference>
<evidence type="ECO:0000313" key="5">
    <source>
        <dbReference type="EMBL" id="EQD57652.1"/>
    </source>
</evidence>
<accession>T1AK01</accession>
<evidence type="ECO:0000259" key="4">
    <source>
        <dbReference type="PROSITE" id="PS51193"/>
    </source>
</evidence>
<feature type="non-terminal residue" evidence="5">
    <location>
        <position position="373"/>
    </location>
</feature>
<keyword evidence="1" id="KW-0547">Nucleotide-binding</keyword>
<reference evidence="5" key="2">
    <citation type="journal article" date="2014" name="ISME J.">
        <title>Microbial stratification in low pH oxic and suboxic macroscopic growths along an acid mine drainage.</title>
        <authorList>
            <person name="Mendez-Garcia C."/>
            <person name="Mesa V."/>
            <person name="Sprenger R.R."/>
            <person name="Richter M."/>
            <person name="Diez M.S."/>
            <person name="Solano J."/>
            <person name="Bargiela R."/>
            <person name="Golyshina O.V."/>
            <person name="Manteca A."/>
            <person name="Ramos J.L."/>
            <person name="Gallego J.R."/>
            <person name="Llorente I."/>
            <person name="Martins Dos Santos V.A."/>
            <person name="Jensen O.N."/>
            <person name="Pelaez A.I."/>
            <person name="Sanchez J."/>
            <person name="Ferrer M."/>
        </authorList>
    </citation>
    <scope>NUCLEOTIDE SEQUENCE</scope>
</reference>
<sequence length="373" mass="41032">KREDFREFIDEAYAALARLPFFIERATQRELSRQILQSFREGVPLMAEAPTGTGKTLSYLVAALAAQQEQPKPIPVVVATATTLLQHQIIEEEIPKLVKAGLVDSSQVVVAKGRGRYFCAMSAERVSQTEDRQDDLFEGADKVEAPRSAEELLSLFVDGEWNGDLDTSPIRMTHGTREAVKASGDSCVGWRCGYYASCPFYTERRRLQTAKIIIANQDLVLSDLRLAGEKDGSPIFPVQQYLLVVDEAHRFPGKAQESGATAIDCFHSIGLLEELPAVIGKLLRHPKVSRLLEKDASLYEMLDPGKATEALTRVREIMLALSEDGVERQLTLKEPGADPRIAALEGEMEVALGECVRVAMGFAAAKTSLAEVK</sequence>
<organism evidence="5">
    <name type="scientific">mine drainage metagenome</name>
    <dbReference type="NCBI Taxonomy" id="410659"/>
    <lineage>
        <taxon>unclassified sequences</taxon>
        <taxon>metagenomes</taxon>
        <taxon>ecological metagenomes</taxon>
    </lineage>
</organism>
<dbReference type="AlphaFoldDB" id="T1AK01"/>
<dbReference type="GO" id="GO:0009432">
    <property type="term" value="P:SOS response"/>
    <property type="evidence" value="ECO:0007669"/>
    <property type="project" value="TreeGrafter"/>
</dbReference>
<dbReference type="SUPFAM" id="SSF52540">
    <property type="entry name" value="P-loop containing nucleoside triphosphate hydrolases"/>
    <property type="match status" value="1"/>
</dbReference>